<protein>
    <recommendedName>
        <fullName evidence="3">Imelysin-like domain-containing protein</fullName>
    </recommendedName>
</protein>
<evidence type="ECO:0000256" key="1">
    <source>
        <dbReference type="ARBA" id="ARBA00004196"/>
    </source>
</evidence>
<evidence type="ECO:0000256" key="2">
    <source>
        <dbReference type="ARBA" id="ARBA00022729"/>
    </source>
</evidence>
<dbReference type="InterPro" id="IPR018976">
    <property type="entry name" value="Imelysin-like"/>
</dbReference>
<proteinExistence type="predicted"/>
<dbReference type="Pfam" id="PF09375">
    <property type="entry name" value="Peptidase_M75"/>
    <property type="match status" value="1"/>
</dbReference>
<organism evidence="4 5">
    <name type="scientific">Flavobacterium ranwuense</name>
    <dbReference type="NCBI Taxonomy" id="2541725"/>
    <lineage>
        <taxon>Bacteria</taxon>
        <taxon>Pseudomonadati</taxon>
        <taxon>Bacteroidota</taxon>
        <taxon>Flavobacteriia</taxon>
        <taxon>Flavobacteriales</taxon>
        <taxon>Flavobacteriaceae</taxon>
        <taxon>Flavobacterium</taxon>
    </lineage>
</organism>
<evidence type="ECO:0000259" key="3">
    <source>
        <dbReference type="Pfam" id="PF09375"/>
    </source>
</evidence>
<evidence type="ECO:0000313" key="4">
    <source>
        <dbReference type="EMBL" id="TDE29458.1"/>
    </source>
</evidence>
<comment type="subcellular location">
    <subcellularLocation>
        <location evidence="1">Cell envelope</location>
    </subcellularLocation>
</comment>
<accession>A0ABY2DRP4</accession>
<gene>
    <name evidence="4" type="ORF">E0I61_09330</name>
</gene>
<reference evidence="4 5" key="1">
    <citation type="submission" date="2019-03" db="EMBL/GenBank/DDBJ databases">
        <title>Novel species of Flavobacterium.</title>
        <authorList>
            <person name="Liu Q."/>
            <person name="Xin Y.-H."/>
        </authorList>
    </citation>
    <scope>NUCLEOTIDE SEQUENCE [LARGE SCALE GENOMIC DNA]</scope>
    <source>
        <strain evidence="4 5">LB2P22</strain>
    </source>
</reference>
<name>A0ABY2DRP4_9FLAO</name>
<dbReference type="Gene3D" id="1.20.1420.20">
    <property type="entry name" value="M75 peptidase, HXXE motif"/>
    <property type="match status" value="1"/>
</dbReference>
<dbReference type="Proteomes" id="UP000294685">
    <property type="component" value="Unassembled WGS sequence"/>
</dbReference>
<keyword evidence="2" id="KW-0732">Signal</keyword>
<feature type="domain" description="Imelysin-like" evidence="3">
    <location>
        <begin position="45"/>
        <end position="101"/>
    </location>
</feature>
<keyword evidence="5" id="KW-1185">Reference proteome</keyword>
<dbReference type="InterPro" id="IPR038352">
    <property type="entry name" value="Imelysin_sf"/>
</dbReference>
<evidence type="ECO:0000313" key="5">
    <source>
        <dbReference type="Proteomes" id="UP000294685"/>
    </source>
</evidence>
<comment type="caution">
    <text evidence="4">The sequence shown here is derived from an EMBL/GenBank/DDBJ whole genome shotgun (WGS) entry which is preliminary data.</text>
</comment>
<sequence length="105" mass="11801">MWKSIFKSVTTFKAGVLIIFCNNDDTNNSTVTKKQLVGNYANIAFANYKKAYDDAVFLETAIYTFTATPTEANFTIAKTAWKAFRESYGTTEAFRFADGPIIVLR</sequence>
<dbReference type="EMBL" id="SMLH01000004">
    <property type="protein sequence ID" value="TDE29458.1"/>
    <property type="molecule type" value="Genomic_DNA"/>
</dbReference>